<dbReference type="PANTHER" id="PTHR21230">
    <property type="entry name" value="VESICLE TRANSPORT V-SNARE PROTEIN VTI1-RELATED"/>
    <property type="match status" value="1"/>
</dbReference>
<dbReference type="Proteomes" id="UP001153636">
    <property type="component" value="Chromosome 13"/>
</dbReference>
<dbReference type="PIRSF" id="PIRSF028865">
    <property type="entry name" value="Membrin-2"/>
    <property type="match status" value="1"/>
</dbReference>
<name>A0A9P0G750_9CUCU</name>
<dbReference type="InterPro" id="IPR027027">
    <property type="entry name" value="GOSR2/Membrin/Bos1"/>
</dbReference>
<evidence type="ECO:0000256" key="5">
    <source>
        <dbReference type="ARBA" id="ARBA00023034"/>
    </source>
</evidence>
<dbReference type="CDD" id="cd15863">
    <property type="entry name" value="SNARE_GS27"/>
    <property type="match status" value="1"/>
</dbReference>
<dbReference type="GO" id="GO:0015031">
    <property type="term" value="P:protein transport"/>
    <property type="evidence" value="ECO:0007669"/>
    <property type="project" value="UniProtKB-KW"/>
</dbReference>
<dbReference type="GO" id="GO:0005794">
    <property type="term" value="C:Golgi apparatus"/>
    <property type="evidence" value="ECO:0007669"/>
    <property type="project" value="UniProtKB-SubCell"/>
</dbReference>
<organism evidence="12 13">
    <name type="scientific">Psylliodes chrysocephalus</name>
    <dbReference type="NCBI Taxonomy" id="3402493"/>
    <lineage>
        <taxon>Eukaryota</taxon>
        <taxon>Metazoa</taxon>
        <taxon>Ecdysozoa</taxon>
        <taxon>Arthropoda</taxon>
        <taxon>Hexapoda</taxon>
        <taxon>Insecta</taxon>
        <taxon>Pterygota</taxon>
        <taxon>Neoptera</taxon>
        <taxon>Endopterygota</taxon>
        <taxon>Coleoptera</taxon>
        <taxon>Polyphaga</taxon>
        <taxon>Cucujiformia</taxon>
        <taxon>Chrysomeloidea</taxon>
        <taxon>Chrysomelidae</taxon>
        <taxon>Galerucinae</taxon>
        <taxon>Alticini</taxon>
        <taxon>Psylliodes</taxon>
    </lineage>
</organism>
<dbReference type="GO" id="GO:0031201">
    <property type="term" value="C:SNARE complex"/>
    <property type="evidence" value="ECO:0007669"/>
    <property type="project" value="TreeGrafter"/>
</dbReference>
<evidence type="ECO:0000313" key="12">
    <source>
        <dbReference type="EMBL" id="CAH1102378.1"/>
    </source>
</evidence>
<dbReference type="AlphaFoldDB" id="A0A9P0G750"/>
<accession>A0A9P0G750</accession>
<keyword evidence="13" id="KW-1185">Reference proteome</keyword>
<evidence type="ECO:0000256" key="11">
    <source>
        <dbReference type="SAM" id="Phobius"/>
    </source>
</evidence>
<keyword evidence="2 11" id="KW-0812">Transmembrane</keyword>
<evidence type="ECO:0000256" key="2">
    <source>
        <dbReference type="ARBA" id="ARBA00022692"/>
    </source>
</evidence>
<reference evidence="12" key="1">
    <citation type="submission" date="2022-01" db="EMBL/GenBank/DDBJ databases">
        <authorList>
            <person name="King R."/>
        </authorList>
    </citation>
    <scope>NUCLEOTIDE SEQUENCE</scope>
</reference>
<evidence type="ECO:0000313" key="13">
    <source>
        <dbReference type="Proteomes" id="UP001153636"/>
    </source>
</evidence>
<dbReference type="Pfam" id="PF12352">
    <property type="entry name" value="V-SNARE_C"/>
    <property type="match status" value="1"/>
</dbReference>
<dbReference type="SUPFAM" id="SSF58038">
    <property type="entry name" value="SNARE fusion complex"/>
    <property type="match status" value="1"/>
</dbReference>
<evidence type="ECO:0008006" key="14">
    <source>
        <dbReference type="Google" id="ProtNLM"/>
    </source>
</evidence>
<dbReference type="GO" id="GO:0005789">
    <property type="term" value="C:endoplasmic reticulum membrane"/>
    <property type="evidence" value="ECO:0007669"/>
    <property type="project" value="TreeGrafter"/>
</dbReference>
<dbReference type="GO" id="GO:0005484">
    <property type="term" value="F:SNAP receptor activity"/>
    <property type="evidence" value="ECO:0007669"/>
    <property type="project" value="InterPro"/>
</dbReference>
<dbReference type="GO" id="GO:0012507">
    <property type="term" value="C:ER to Golgi transport vesicle membrane"/>
    <property type="evidence" value="ECO:0007669"/>
    <property type="project" value="TreeGrafter"/>
</dbReference>
<evidence type="ECO:0000256" key="7">
    <source>
        <dbReference type="ARBA" id="ARBA00037078"/>
    </source>
</evidence>
<evidence type="ECO:0000256" key="4">
    <source>
        <dbReference type="ARBA" id="ARBA00022989"/>
    </source>
</evidence>
<dbReference type="EMBL" id="OV651825">
    <property type="protein sequence ID" value="CAH1102378.1"/>
    <property type="molecule type" value="Genomic_DNA"/>
</dbReference>
<dbReference type="GO" id="GO:0000149">
    <property type="term" value="F:SNARE binding"/>
    <property type="evidence" value="ECO:0007669"/>
    <property type="project" value="TreeGrafter"/>
</dbReference>
<keyword evidence="1 10" id="KW-0813">Transport</keyword>
<gene>
    <name evidence="12" type="ORF">PSYICH_LOCUS3792</name>
</gene>
<sequence>MDTLYNQTNKLIQQTQASFQLLEGSGQNVVDIEADIHQKLEVINSNCGKLDLYTLKLPLEQRQNAKMRCDQLKYDSRHLQAALIAAQQKRARREAVATEREQLLNRRFAPNPDITAINIDYAVQHQTSLQNANRGMDEMLYTGANTLDSLRSQRITLKGAHKKIVDMANTLGLSSHTLRLIQKRVSEDKIILLLGVVITLIVIVLVIIFLT</sequence>
<dbReference type="OrthoDB" id="158360at2759"/>
<dbReference type="Gene3D" id="1.20.5.110">
    <property type="match status" value="1"/>
</dbReference>
<proteinExistence type="inferred from homology"/>
<comment type="subcellular location">
    <subcellularLocation>
        <location evidence="8">Golgi apparatus</location>
        <location evidence="8">cis-Golgi network membrane</location>
        <topology evidence="8">Single-pass type IV membrane protein</topology>
    </subcellularLocation>
</comment>
<keyword evidence="5" id="KW-0333">Golgi apparatus</keyword>
<evidence type="ECO:0000256" key="1">
    <source>
        <dbReference type="ARBA" id="ARBA00022448"/>
    </source>
</evidence>
<dbReference type="GO" id="GO:0006906">
    <property type="term" value="P:vesicle fusion"/>
    <property type="evidence" value="ECO:0007669"/>
    <property type="project" value="TreeGrafter"/>
</dbReference>
<evidence type="ECO:0000256" key="6">
    <source>
        <dbReference type="ARBA" id="ARBA00023136"/>
    </source>
</evidence>
<keyword evidence="3 10" id="KW-0653">Protein transport</keyword>
<keyword evidence="4 11" id="KW-1133">Transmembrane helix</keyword>
<comment type="similarity">
    <text evidence="9 10">Belongs to the GOSR2 family.</text>
</comment>
<dbReference type="GO" id="GO:0031902">
    <property type="term" value="C:late endosome membrane"/>
    <property type="evidence" value="ECO:0007669"/>
    <property type="project" value="TreeGrafter"/>
</dbReference>
<evidence type="ECO:0000256" key="10">
    <source>
        <dbReference type="PIRNR" id="PIRNR028865"/>
    </source>
</evidence>
<feature type="transmembrane region" description="Helical" evidence="11">
    <location>
        <begin position="190"/>
        <end position="210"/>
    </location>
</feature>
<comment type="function">
    <text evidence="7 10">Involved in transport of proteins from the cis/medial-Golgi to the trans-Golgi network.</text>
</comment>
<evidence type="ECO:0000256" key="3">
    <source>
        <dbReference type="ARBA" id="ARBA00022927"/>
    </source>
</evidence>
<dbReference type="PANTHER" id="PTHR21230:SF1">
    <property type="entry name" value="GOLGI SNAP RECEPTOR COMPLEX MEMBER 2"/>
    <property type="match status" value="1"/>
</dbReference>
<keyword evidence="6 10" id="KW-0472">Membrane</keyword>
<evidence type="ECO:0000256" key="8">
    <source>
        <dbReference type="ARBA" id="ARBA00037862"/>
    </source>
</evidence>
<protein>
    <recommendedName>
        <fullName evidence="14">Golgi SNAP receptor complex member 2</fullName>
    </recommendedName>
</protein>
<evidence type="ECO:0000256" key="9">
    <source>
        <dbReference type="ARBA" id="ARBA00038172"/>
    </source>
</evidence>